<proteinExistence type="predicted"/>
<dbReference type="STRING" id="1732.SAMN02910417_00960"/>
<accession>A0A1G6AW12</accession>
<protein>
    <submittedName>
        <fullName evidence="1">Vitamin B12 dependent methionine synthase, activation domain</fullName>
    </submittedName>
</protein>
<reference evidence="1 2" key="1">
    <citation type="submission" date="2016-10" db="EMBL/GenBank/DDBJ databases">
        <authorList>
            <person name="de Groot N.N."/>
        </authorList>
    </citation>
    <scope>NUCLEOTIDE SEQUENCE [LARGE SCALE GENOMIC DNA]</scope>
    <source>
        <strain evidence="1 2">DSM 3217</strain>
    </source>
</reference>
<dbReference type="RefSeq" id="WP_207645149.1">
    <property type="nucleotide sequence ID" value="NZ_FMXR01000007.1"/>
</dbReference>
<dbReference type="SUPFAM" id="SSF56507">
    <property type="entry name" value="Methionine synthase activation domain-like"/>
    <property type="match status" value="1"/>
</dbReference>
<sequence>MEARLSKLNENEILMYLGHRGQEITDEIKAQITSCIRQVEEVVTPRLVYRIVPLEDGKTQEFLLDGNDVARELEGCNRAVFLAVTLGNQIEQLLMKLEIRNLADAVIMDAVASVAVENICNNFEQDLRVKVGLEGEYLTSRFSPGYGDLPLTVQGQWCNALNTEKRIGLVVTTNHLMIPRKSVTAVMGISDTPQKLRPSGCETCNMFRNCEYRKDGKHCHE</sequence>
<organism evidence="1 2">
    <name type="scientific">Eubacterium oxidoreducens</name>
    <dbReference type="NCBI Taxonomy" id="1732"/>
    <lineage>
        <taxon>Bacteria</taxon>
        <taxon>Bacillati</taxon>
        <taxon>Bacillota</taxon>
        <taxon>Clostridia</taxon>
        <taxon>Eubacteriales</taxon>
        <taxon>Eubacteriaceae</taxon>
        <taxon>Eubacterium</taxon>
    </lineage>
</organism>
<dbReference type="Gene3D" id="3.40.109.40">
    <property type="match status" value="1"/>
</dbReference>
<dbReference type="EMBL" id="FMXR01000007">
    <property type="protein sequence ID" value="SDB12597.1"/>
    <property type="molecule type" value="Genomic_DNA"/>
</dbReference>
<dbReference type="InterPro" id="IPR017342">
    <property type="entry name" value="S-AdoMet-dep_Met_synth_prd"/>
</dbReference>
<evidence type="ECO:0000313" key="2">
    <source>
        <dbReference type="Proteomes" id="UP000199228"/>
    </source>
</evidence>
<dbReference type="InterPro" id="IPR037010">
    <property type="entry name" value="VitB12-dep_Met_synth_activ_sf"/>
</dbReference>
<evidence type="ECO:0000313" key="1">
    <source>
        <dbReference type="EMBL" id="SDB12597.1"/>
    </source>
</evidence>
<name>A0A1G6AW12_EUBOX</name>
<keyword evidence="2" id="KW-1185">Reference proteome</keyword>
<dbReference type="Proteomes" id="UP000199228">
    <property type="component" value="Unassembled WGS sequence"/>
</dbReference>
<dbReference type="PIRSF" id="PIRSF037984">
    <property type="entry name" value="Met_synth_TM0269_prd"/>
    <property type="match status" value="1"/>
</dbReference>
<dbReference type="AlphaFoldDB" id="A0A1G6AW12"/>
<gene>
    <name evidence="1" type="ORF">SAMN02910417_00960</name>
</gene>
<dbReference type="GO" id="GO:0008705">
    <property type="term" value="F:methionine synthase activity"/>
    <property type="evidence" value="ECO:0007669"/>
    <property type="project" value="InterPro"/>
</dbReference>